<accession>A0ABS3CYT6</accession>
<evidence type="ECO:0000313" key="3">
    <source>
        <dbReference type="Proteomes" id="UP000663992"/>
    </source>
</evidence>
<keyword evidence="3" id="KW-1185">Reference proteome</keyword>
<proteinExistence type="predicted"/>
<dbReference type="Pfam" id="PF09343">
    <property type="entry name" value="DUF2460"/>
    <property type="match status" value="1"/>
</dbReference>
<dbReference type="RefSeq" id="WP_206596205.1">
    <property type="nucleotide sequence ID" value="NZ_JAFKCS010000040.1"/>
</dbReference>
<dbReference type="Proteomes" id="UP000663992">
    <property type="component" value="Unassembled WGS sequence"/>
</dbReference>
<sequence length="197" mass="21638">MFNEARLLDKVAYGSEFGQEFNTRIMALRSGVERRNANWSMPLGKYRVMYDRLNAPDHILVAQAHMASMGALIPFRFKDWTDFEASAESLGAATGVEQQVQLVKGYQFGSITLSRIIKKPVSGSVTIYANGSPISATIDYTTGIATFTATDGDAITWSGQFDIPVRFESDRLDISAESRGQNGLILSSDVGLVEVRL</sequence>
<feature type="domain" description="DUF2460" evidence="1">
    <location>
        <begin position="4"/>
        <end position="196"/>
    </location>
</feature>
<protein>
    <submittedName>
        <fullName evidence="2">DUF2460 domain-containing protein</fullName>
    </submittedName>
</protein>
<name>A0ABS3CYT6_9ALTE</name>
<evidence type="ECO:0000259" key="1">
    <source>
        <dbReference type="Pfam" id="PF09343"/>
    </source>
</evidence>
<organism evidence="2 3">
    <name type="scientific">Bowmanella yangjiangensis</name>
    <dbReference type="NCBI Taxonomy" id="2811230"/>
    <lineage>
        <taxon>Bacteria</taxon>
        <taxon>Pseudomonadati</taxon>
        <taxon>Pseudomonadota</taxon>
        <taxon>Gammaproteobacteria</taxon>
        <taxon>Alteromonadales</taxon>
        <taxon>Alteromonadaceae</taxon>
        <taxon>Bowmanella</taxon>
    </lineage>
</organism>
<dbReference type="EMBL" id="JAFKCS010000040">
    <property type="protein sequence ID" value="MBN7822258.1"/>
    <property type="molecule type" value="Genomic_DNA"/>
</dbReference>
<gene>
    <name evidence="2" type="ORF">J0A65_20500</name>
</gene>
<reference evidence="2 3" key="1">
    <citation type="submission" date="2021-03" db="EMBL/GenBank/DDBJ databases">
        <title>novel species isolated from a fishpond in China.</title>
        <authorList>
            <person name="Lu H."/>
            <person name="Cai Z."/>
        </authorList>
    </citation>
    <scope>NUCLEOTIDE SEQUENCE [LARGE SCALE GENOMIC DNA]</scope>
    <source>
        <strain evidence="2 3">Y57</strain>
    </source>
</reference>
<dbReference type="InterPro" id="IPR011740">
    <property type="entry name" value="DUF2460"/>
</dbReference>
<evidence type="ECO:0000313" key="2">
    <source>
        <dbReference type="EMBL" id="MBN7822258.1"/>
    </source>
</evidence>
<comment type="caution">
    <text evidence="2">The sequence shown here is derived from an EMBL/GenBank/DDBJ whole genome shotgun (WGS) entry which is preliminary data.</text>
</comment>